<dbReference type="InterPro" id="IPR012914">
    <property type="entry name" value="PucR_dom"/>
</dbReference>
<dbReference type="Proteomes" id="UP000198618">
    <property type="component" value="Unassembled WGS sequence"/>
</dbReference>
<reference evidence="3 4" key="1">
    <citation type="submission" date="2016-10" db="EMBL/GenBank/DDBJ databases">
        <authorList>
            <person name="de Groot N.N."/>
        </authorList>
    </citation>
    <scope>NUCLEOTIDE SEQUENCE [LARGE SCALE GENOMIC DNA]</scope>
    <source>
        <strain evidence="3 4">IBRC-M 10780</strain>
    </source>
</reference>
<dbReference type="RefSeq" id="WP_090867512.1">
    <property type="nucleotide sequence ID" value="NZ_FOHE01000003.1"/>
</dbReference>
<evidence type="ECO:0000313" key="3">
    <source>
        <dbReference type="EMBL" id="SES91614.1"/>
    </source>
</evidence>
<dbReference type="PANTHER" id="PTHR33744">
    <property type="entry name" value="CARBOHYDRATE DIACID REGULATOR"/>
    <property type="match status" value="1"/>
</dbReference>
<dbReference type="InterPro" id="IPR025736">
    <property type="entry name" value="PucR_C-HTH_dom"/>
</dbReference>
<dbReference type="Pfam" id="PF07905">
    <property type="entry name" value="PucR"/>
    <property type="match status" value="1"/>
</dbReference>
<proteinExistence type="predicted"/>
<dbReference type="OrthoDB" id="143422at2"/>
<sequence length="522" mass="60804">MLSITVQEALKRPSFSDITILSGRDSLTRSFKWVHVIEKVDCSRLIDGGELILSTGIEWNKSEETALYFLQQLLDKNVAALCIELEDGLNSLPSSFIELADDHNFPIILFNEEVKFVTITQDLHRFLLEFEDTIWNDLETLFIKLNAAFVENKQIGDFLKILHQTLHEQVVFKQVNGQVWSFPLLSDRDRQRVESELQRSDNPYISAGVSSLNQEVGTIYLLKEKQFATKFEFISLTRCATFIGQSLLLTSQHQETRQLEENEWIKEILHESPDHQTVLNQLKKIDHLLDPNEISVAVIPLDSTRRGQAFSKKSLSYIMLSLRSIMNQNGFQIFATPDFHQNFFILLIINQRGRKDVLDRFKKAAREIGATKNKSLTNVDVNFMSVGIFVKDFSKLAHSYETAMKTYNHQKGKILLYQDLHINRLLGIMENNMEVEEIIRDYIGPIIEYDRNHRLNLLNTLELYLKNQCSKKQTAEELYIVRQTLYHRLEKIENLLNYDITTPQNRFMCEFAIYAFKYNDVE</sequence>
<evidence type="ECO:0000313" key="4">
    <source>
        <dbReference type="Proteomes" id="UP000198618"/>
    </source>
</evidence>
<feature type="domain" description="Purine catabolism PurC-like" evidence="1">
    <location>
        <begin position="8"/>
        <end position="126"/>
    </location>
</feature>
<dbReference type="EMBL" id="FOHE01000003">
    <property type="protein sequence ID" value="SES91614.1"/>
    <property type="molecule type" value="Genomic_DNA"/>
</dbReference>
<gene>
    <name evidence="3" type="ORF">SAMN05216389_103169</name>
</gene>
<protein>
    <submittedName>
        <fullName evidence="3">Purine catabolism regulatory protein</fullName>
    </submittedName>
</protein>
<dbReference type="Gene3D" id="1.10.10.2840">
    <property type="entry name" value="PucR C-terminal helix-turn-helix domain"/>
    <property type="match status" value="1"/>
</dbReference>
<dbReference type="Pfam" id="PF13556">
    <property type="entry name" value="HTH_30"/>
    <property type="match status" value="1"/>
</dbReference>
<dbReference type="AlphaFoldDB" id="A0A1I0ABK7"/>
<dbReference type="InterPro" id="IPR042070">
    <property type="entry name" value="PucR_C-HTH_sf"/>
</dbReference>
<name>A0A1I0ABK7_9BACI</name>
<accession>A0A1I0ABK7</accession>
<evidence type="ECO:0000259" key="1">
    <source>
        <dbReference type="Pfam" id="PF07905"/>
    </source>
</evidence>
<keyword evidence="4" id="KW-1185">Reference proteome</keyword>
<dbReference type="InterPro" id="IPR051448">
    <property type="entry name" value="CdaR-like_regulators"/>
</dbReference>
<dbReference type="PANTHER" id="PTHR33744:SF7">
    <property type="entry name" value="PUCR FAMILY TRANSCRIPTIONAL REGULATOR"/>
    <property type="match status" value="1"/>
</dbReference>
<evidence type="ECO:0000259" key="2">
    <source>
        <dbReference type="Pfam" id="PF13556"/>
    </source>
</evidence>
<dbReference type="STRING" id="930131.SAMN05216389_103169"/>
<organism evidence="3 4">
    <name type="scientific">Oceanobacillus limi</name>
    <dbReference type="NCBI Taxonomy" id="930131"/>
    <lineage>
        <taxon>Bacteria</taxon>
        <taxon>Bacillati</taxon>
        <taxon>Bacillota</taxon>
        <taxon>Bacilli</taxon>
        <taxon>Bacillales</taxon>
        <taxon>Bacillaceae</taxon>
        <taxon>Oceanobacillus</taxon>
    </lineage>
</organism>
<feature type="domain" description="PucR C-terminal helix-turn-helix" evidence="2">
    <location>
        <begin position="457"/>
        <end position="514"/>
    </location>
</feature>